<organism evidence="1 2">
    <name type="scientific">Echinococcus granulosus</name>
    <name type="common">Hydatid tapeworm</name>
    <dbReference type="NCBI Taxonomy" id="6210"/>
    <lineage>
        <taxon>Eukaryota</taxon>
        <taxon>Metazoa</taxon>
        <taxon>Spiralia</taxon>
        <taxon>Lophotrochozoa</taxon>
        <taxon>Platyhelminthes</taxon>
        <taxon>Cestoda</taxon>
        <taxon>Eucestoda</taxon>
        <taxon>Cyclophyllidea</taxon>
        <taxon>Taeniidae</taxon>
        <taxon>Echinococcus</taxon>
        <taxon>Echinococcus granulosus group</taxon>
    </lineage>
</organism>
<dbReference type="EMBL" id="APAU02000594">
    <property type="protein sequence ID" value="EUB53904.1"/>
    <property type="molecule type" value="Genomic_DNA"/>
</dbReference>
<sequence>MGFGSWPSPYALKLVTVGESKHGSQCVNPCAWPSLVVPQCEQPCAWPSVLVPQCKEPCTLKKGSVPPLNGDIEFCKTEVLAGILCIQCHIGALRMLKAMVNG</sequence>
<dbReference type="GeneID" id="36346952"/>
<dbReference type="KEGG" id="egl:EGR_11239"/>
<evidence type="ECO:0000313" key="1">
    <source>
        <dbReference type="EMBL" id="EUB53904.1"/>
    </source>
</evidence>
<evidence type="ECO:0000313" key="2">
    <source>
        <dbReference type="Proteomes" id="UP000019149"/>
    </source>
</evidence>
<dbReference type="CTD" id="36346952"/>
<comment type="caution">
    <text evidence="1">The sequence shown here is derived from an EMBL/GenBank/DDBJ whole genome shotgun (WGS) entry which is preliminary data.</text>
</comment>
<reference evidence="1 2" key="1">
    <citation type="journal article" date="2013" name="Nat. Genet.">
        <title>The genome of the hydatid tapeworm Echinococcus granulosus.</title>
        <authorList>
            <person name="Zheng H."/>
            <person name="Zhang W."/>
            <person name="Zhang L."/>
            <person name="Zhang Z."/>
            <person name="Li J."/>
            <person name="Lu G."/>
            <person name="Zhu Y."/>
            <person name="Wang Y."/>
            <person name="Huang Y."/>
            <person name="Liu J."/>
            <person name="Kang H."/>
            <person name="Chen J."/>
            <person name="Wang L."/>
            <person name="Chen A."/>
            <person name="Yu S."/>
            <person name="Gao Z."/>
            <person name="Jin L."/>
            <person name="Gu W."/>
            <person name="Wang Z."/>
            <person name="Zhao L."/>
            <person name="Shi B."/>
            <person name="Wen H."/>
            <person name="Lin R."/>
            <person name="Jones M.K."/>
            <person name="Brejova B."/>
            <person name="Vinar T."/>
            <person name="Zhao G."/>
            <person name="McManus D.P."/>
            <person name="Chen Z."/>
            <person name="Zhou Y."/>
            <person name="Wang S."/>
        </authorList>
    </citation>
    <scope>NUCLEOTIDE SEQUENCE [LARGE SCALE GENOMIC DNA]</scope>
</reference>
<gene>
    <name evidence="1" type="ORF">EGR_11239</name>
</gene>
<keyword evidence="2" id="KW-1185">Reference proteome</keyword>
<name>W6UK64_ECHGR</name>
<accession>W6UK64</accession>
<dbReference type="AlphaFoldDB" id="W6UK64"/>
<protein>
    <submittedName>
        <fullName evidence="1">Uncharacterized protein</fullName>
    </submittedName>
</protein>
<proteinExistence type="predicted"/>
<dbReference type="Proteomes" id="UP000019149">
    <property type="component" value="Unassembled WGS sequence"/>
</dbReference>
<dbReference type="RefSeq" id="XP_024345100.1">
    <property type="nucleotide sequence ID" value="XM_024500486.1"/>
</dbReference>